<dbReference type="Proteomes" id="UP001189624">
    <property type="component" value="Chromosome 6"/>
</dbReference>
<sequence length="96" mass="11046">MFDSSLSSMYVRCVSLHRTRHISLYSARHITLLCARHISLLHARCISFHHATGAHNYLPPLRITISLLRGMSLDSDIPMLVKAHESSYFISRLTRR</sequence>
<keyword evidence="2" id="KW-1185">Reference proteome</keyword>
<dbReference type="EMBL" id="OY731403">
    <property type="protein sequence ID" value="CAJ1960229.1"/>
    <property type="molecule type" value="Genomic_DNA"/>
</dbReference>
<evidence type="ECO:0000313" key="2">
    <source>
        <dbReference type="Proteomes" id="UP001189624"/>
    </source>
</evidence>
<dbReference type="Gramene" id="rna-AYBTSS11_LOCUS18081">
    <property type="protein sequence ID" value="CAJ1960229.1"/>
    <property type="gene ID" value="gene-AYBTSS11_LOCUS18081"/>
</dbReference>
<proteinExistence type="predicted"/>
<evidence type="ECO:0000313" key="1">
    <source>
        <dbReference type="EMBL" id="CAJ1960229.1"/>
    </source>
</evidence>
<organism evidence="1 2">
    <name type="scientific">Sphenostylis stenocarpa</name>
    <dbReference type="NCBI Taxonomy" id="92480"/>
    <lineage>
        <taxon>Eukaryota</taxon>
        <taxon>Viridiplantae</taxon>
        <taxon>Streptophyta</taxon>
        <taxon>Embryophyta</taxon>
        <taxon>Tracheophyta</taxon>
        <taxon>Spermatophyta</taxon>
        <taxon>Magnoliopsida</taxon>
        <taxon>eudicotyledons</taxon>
        <taxon>Gunneridae</taxon>
        <taxon>Pentapetalae</taxon>
        <taxon>rosids</taxon>
        <taxon>fabids</taxon>
        <taxon>Fabales</taxon>
        <taxon>Fabaceae</taxon>
        <taxon>Papilionoideae</taxon>
        <taxon>50 kb inversion clade</taxon>
        <taxon>NPAAA clade</taxon>
        <taxon>indigoferoid/millettioid clade</taxon>
        <taxon>Phaseoleae</taxon>
        <taxon>Sphenostylis</taxon>
    </lineage>
</organism>
<dbReference type="AlphaFoldDB" id="A0AA86SPP8"/>
<gene>
    <name evidence="1" type="ORF">AYBTSS11_LOCUS18081</name>
</gene>
<reference evidence="1" key="1">
    <citation type="submission" date="2023-10" db="EMBL/GenBank/DDBJ databases">
        <authorList>
            <person name="Domelevo Entfellner J.-B."/>
        </authorList>
    </citation>
    <scope>NUCLEOTIDE SEQUENCE</scope>
</reference>
<protein>
    <submittedName>
        <fullName evidence="1">Uncharacterized protein</fullName>
    </submittedName>
</protein>
<name>A0AA86SPP8_9FABA</name>
<accession>A0AA86SPP8</accession>